<proteinExistence type="predicted"/>
<dbReference type="OrthoDB" id="65975at2"/>
<sequence length="159" mass="18063">MDRFIDALVGEIAEMAVIDYLHRNGKYAVSAVDKRAPNPDPGHDIHVRNLNNEIVRCSVKSSISALKSSPEDILSTFSPAFNQEEPREFNIQVYFYYTLFSAPRYVVPSLSKGLITGWFSREALQGALYVPYPNAIQRRRAEVKLKDIQPMSELLEQLT</sequence>
<comment type="caution">
    <text evidence="1">The sequence shown here is derived from an EMBL/GenBank/DDBJ whole genome shotgun (WGS) entry which is preliminary data.</text>
</comment>
<accession>A0A431VRX0</accession>
<name>A0A431VRX0_9DEIO</name>
<evidence type="ECO:0000313" key="2">
    <source>
        <dbReference type="Proteomes" id="UP000277766"/>
    </source>
</evidence>
<dbReference type="EMBL" id="RXPE01000020">
    <property type="protein sequence ID" value="RTR25891.1"/>
    <property type="molecule type" value="Genomic_DNA"/>
</dbReference>
<reference evidence="1 2" key="1">
    <citation type="submission" date="2018-12" db="EMBL/GenBank/DDBJ databases">
        <title>Deinococcus radiophilus ATCC 27603 genome sequencing and assembly.</title>
        <authorList>
            <person name="Maclea K.S."/>
            <person name="Maynard C.R."/>
        </authorList>
    </citation>
    <scope>NUCLEOTIDE SEQUENCE [LARGE SCALE GENOMIC DNA]</scope>
    <source>
        <strain evidence="1 2">ATCC 27603</strain>
    </source>
</reference>
<keyword evidence="2" id="KW-1185">Reference proteome</keyword>
<gene>
    <name evidence="1" type="ORF">EJ104_09280</name>
</gene>
<evidence type="ECO:0000313" key="1">
    <source>
        <dbReference type="EMBL" id="RTR25891.1"/>
    </source>
</evidence>
<organism evidence="1 2">
    <name type="scientific">Deinococcus radiophilus</name>
    <dbReference type="NCBI Taxonomy" id="32062"/>
    <lineage>
        <taxon>Bacteria</taxon>
        <taxon>Thermotogati</taxon>
        <taxon>Deinococcota</taxon>
        <taxon>Deinococci</taxon>
        <taxon>Deinococcales</taxon>
        <taxon>Deinococcaceae</taxon>
        <taxon>Deinococcus</taxon>
    </lineage>
</organism>
<dbReference type="AlphaFoldDB" id="A0A431VRX0"/>
<dbReference type="RefSeq" id="WP_126352450.1">
    <property type="nucleotide sequence ID" value="NZ_CP086380.1"/>
</dbReference>
<protein>
    <submittedName>
        <fullName evidence="1">Uncharacterized protein</fullName>
    </submittedName>
</protein>
<dbReference type="Proteomes" id="UP000277766">
    <property type="component" value="Unassembled WGS sequence"/>
</dbReference>